<keyword evidence="6 12" id="KW-0418">Kinase</keyword>
<dbReference type="Gene3D" id="6.10.340.10">
    <property type="match status" value="1"/>
</dbReference>
<dbReference type="Proteomes" id="UP000596035">
    <property type="component" value="Chromosome"/>
</dbReference>
<evidence type="ECO:0000259" key="11">
    <source>
        <dbReference type="PROSITE" id="PS50885"/>
    </source>
</evidence>
<evidence type="ECO:0000313" key="15">
    <source>
        <dbReference type="Proteomes" id="UP000596035"/>
    </source>
</evidence>
<dbReference type="PROSITE" id="PS50109">
    <property type="entry name" value="HIS_KIN"/>
    <property type="match status" value="1"/>
</dbReference>
<protein>
    <recommendedName>
        <fullName evidence="3">histidine kinase</fullName>
        <ecNumber evidence="3">2.7.13.3</ecNumber>
    </recommendedName>
</protein>
<dbReference type="EC" id="2.7.13.3" evidence="3"/>
<dbReference type="SMART" id="SM00387">
    <property type="entry name" value="HATPase_c"/>
    <property type="match status" value="1"/>
</dbReference>
<evidence type="ECO:0000256" key="7">
    <source>
        <dbReference type="ARBA" id="ARBA00023012"/>
    </source>
</evidence>
<evidence type="ECO:0000256" key="4">
    <source>
        <dbReference type="ARBA" id="ARBA00022553"/>
    </source>
</evidence>
<keyword evidence="9" id="KW-0812">Transmembrane</keyword>
<dbReference type="CDD" id="cd06225">
    <property type="entry name" value="HAMP"/>
    <property type="match status" value="1"/>
</dbReference>
<evidence type="ECO:0000256" key="3">
    <source>
        <dbReference type="ARBA" id="ARBA00012438"/>
    </source>
</evidence>
<dbReference type="Pfam" id="PF02518">
    <property type="entry name" value="HATPase_c"/>
    <property type="match status" value="1"/>
</dbReference>
<dbReference type="InterPro" id="IPR003594">
    <property type="entry name" value="HATPase_dom"/>
</dbReference>
<dbReference type="SUPFAM" id="SSF158472">
    <property type="entry name" value="HAMP domain-like"/>
    <property type="match status" value="1"/>
</dbReference>
<reference evidence="14" key="2">
    <citation type="submission" date="2017-05" db="EMBL/GenBank/DDBJ databases">
        <title>Improved OligoMM genomes.</title>
        <authorList>
            <person name="Garzetti D."/>
        </authorList>
    </citation>
    <scope>NUCLEOTIDE SEQUENCE [LARGE SCALE GENOMIC DNA]</scope>
    <source>
        <strain evidence="14">KB18</strain>
    </source>
</reference>
<dbReference type="GO" id="GO:0005886">
    <property type="term" value="C:plasma membrane"/>
    <property type="evidence" value="ECO:0007669"/>
    <property type="project" value="TreeGrafter"/>
</dbReference>
<dbReference type="Pfam" id="PF00512">
    <property type="entry name" value="HisKA"/>
    <property type="match status" value="1"/>
</dbReference>
<evidence type="ECO:0000256" key="9">
    <source>
        <dbReference type="SAM" id="Phobius"/>
    </source>
</evidence>
<evidence type="ECO:0000256" key="6">
    <source>
        <dbReference type="ARBA" id="ARBA00022777"/>
    </source>
</evidence>
<keyword evidence="9" id="KW-0472">Membrane</keyword>
<feature type="transmembrane region" description="Helical" evidence="9">
    <location>
        <begin position="136"/>
        <end position="159"/>
    </location>
</feature>
<name>A0A1Z2XRQ8_9FIRM</name>
<keyword evidence="8" id="KW-0175">Coiled coil</keyword>
<keyword evidence="5" id="KW-0808">Transferase</keyword>
<organism evidence="13 15">
    <name type="scientific">Acutalibacter muris</name>
    <dbReference type="NCBI Taxonomy" id="1796620"/>
    <lineage>
        <taxon>Bacteria</taxon>
        <taxon>Bacillati</taxon>
        <taxon>Bacillota</taxon>
        <taxon>Clostridia</taxon>
        <taxon>Eubacteriales</taxon>
        <taxon>Acutalibacteraceae</taxon>
        <taxon>Acutalibacter</taxon>
    </lineage>
</organism>
<dbReference type="Gene3D" id="3.30.565.10">
    <property type="entry name" value="Histidine kinase-like ATPase, C-terminal domain"/>
    <property type="match status" value="1"/>
</dbReference>
<dbReference type="PANTHER" id="PTHR45453">
    <property type="entry name" value="PHOSPHATE REGULON SENSOR PROTEIN PHOR"/>
    <property type="match status" value="1"/>
</dbReference>
<dbReference type="SMART" id="SM00388">
    <property type="entry name" value="HisKA"/>
    <property type="match status" value="1"/>
</dbReference>
<comment type="catalytic activity">
    <reaction evidence="1">
        <text>ATP + protein L-histidine = ADP + protein N-phospho-L-histidine.</text>
        <dbReference type="EC" id="2.7.13.3"/>
    </reaction>
</comment>
<dbReference type="InterPro" id="IPR036097">
    <property type="entry name" value="HisK_dim/P_sf"/>
</dbReference>
<reference evidence="12" key="1">
    <citation type="journal article" date="2017" name="Genome Announc.">
        <title>High-Quality Whole-Genome Sequences of the Oligo-Mouse-Microbiota Bacterial Community.</title>
        <authorList>
            <person name="Garzetti D."/>
            <person name="Brugiroux S."/>
            <person name="Bunk B."/>
            <person name="Pukall R."/>
            <person name="McCoy K.D."/>
            <person name="Macpherson A.J."/>
            <person name="Stecher B."/>
        </authorList>
    </citation>
    <scope>NUCLEOTIDE SEQUENCE</scope>
    <source>
        <strain evidence="12">KB18</strain>
    </source>
</reference>
<dbReference type="SUPFAM" id="SSF47384">
    <property type="entry name" value="Homodimeric domain of signal transducing histidine kinase"/>
    <property type="match status" value="1"/>
</dbReference>
<dbReference type="SMART" id="SM00304">
    <property type="entry name" value="HAMP"/>
    <property type="match status" value="1"/>
</dbReference>
<evidence type="ECO:0000313" key="14">
    <source>
        <dbReference type="Proteomes" id="UP000196710"/>
    </source>
</evidence>
<dbReference type="RefSeq" id="WP_066540954.1">
    <property type="nucleotide sequence ID" value="NZ_CP021422.1"/>
</dbReference>
<evidence type="ECO:0000256" key="2">
    <source>
        <dbReference type="ARBA" id="ARBA00004370"/>
    </source>
</evidence>
<dbReference type="CDD" id="cd00075">
    <property type="entry name" value="HATPase"/>
    <property type="match status" value="1"/>
</dbReference>
<evidence type="ECO:0000313" key="13">
    <source>
        <dbReference type="EMBL" id="QQR30388.1"/>
    </source>
</evidence>
<dbReference type="GO" id="GO:0000155">
    <property type="term" value="F:phosphorelay sensor kinase activity"/>
    <property type="evidence" value="ECO:0007669"/>
    <property type="project" value="InterPro"/>
</dbReference>
<gene>
    <name evidence="12" type="ORF">ADH66_10890</name>
    <name evidence="13" type="ORF">I5Q82_01200</name>
</gene>
<evidence type="ECO:0000256" key="5">
    <source>
        <dbReference type="ARBA" id="ARBA00022679"/>
    </source>
</evidence>
<dbReference type="KEGG" id="amur:ADH66_10890"/>
<dbReference type="PROSITE" id="PS50885">
    <property type="entry name" value="HAMP"/>
    <property type="match status" value="1"/>
</dbReference>
<reference evidence="13 15" key="3">
    <citation type="submission" date="2020-11" db="EMBL/GenBank/DDBJ databases">
        <title>Closed and high quality bacterial genomes of the OMM12 community.</title>
        <authorList>
            <person name="Marbouty M."/>
            <person name="Lamy-Besnier Q."/>
            <person name="Debarbieux L."/>
            <person name="Koszul R."/>
        </authorList>
    </citation>
    <scope>NUCLEOTIDE SEQUENCE [LARGE SCALE GENOMIC DNA]</scope>
    <source>
        <strain evidence="13 15">KB18</strain>
    </source>
</reference>
<dbReference type="Proteomes" id="UP000196710">
    <property type="component" value="Chromosome"/>
</dbReference>
<dbReference type="Gene3D" id="1.10.287.130">
    <property type="match status" value="1"/>
</dbReference>
<dbReference type="InterPro" id="IPR003661">
    <property type="entry name" value="HisK_dim/P_dom"/>
</dbReference>
<sequence length="448" mass="50313">MIKTIKNSLWMKTFLSLTILLFAVTFLLYGIVTAVMPASYRSQQTLGYTEQMGRLVTELENGTVDDAINHIYEFCLNHNAVATLNGKLNTVTFGEGSTSDEKQPAQTATANLKIGEETYQLSVTISGRLVNRLTKAFWNLLPIISLLILSISIIAASAYTHFLAKPILKISDISKRLAELDMTWRCDTTRTDEVGILARNLNTMAERLDIALRELTTANAKLQEDIEQEHRQEKVRMDFFRAVSHELKTPITVLKGELEGMIYMVGEYKDRDKHLRGSMRTVKEMENLVKEILSVSRMSGSDFSLNKAEVNMTALVQSCFRKWKGLAEDKGQQLIADLEECTCMGDRDLLEKAVSNIIGNAVIHSENNSVIRASLKENVLEVLNTGRIPEGELERIFEPFYRVESSHNRKTGGSGLGLYIVKAILDQHGMVYDINNIEGGVRFIVHLS</sequence>
<keyword evidence="9" id="KW-1133">Transmembrane helix</keyword>
<keyword evidence="4" id="KW-0597">Phosphoprotein</keyword>
<feature type="domain" description="Histidine kinase" evidence="10">
    <location>
        <begin position="242"/>
        <end position="448"/>
    </location>
</feature>
<dbReference type="SUPFAM" id="SSF55874">
    <property type="entry name" value="ATPase domain of HSP90 chaperone/DNA topoisomerase II/histidine kinase"/>
    <property type="match status" value="1"/>
</dbReference>
<dbReference type="InterPro" id="IPR004358">
    <property type="entry name" value="Sig_transdc_His_kin-like_C"/>
</dbReference>
<dbReference type="GO" id="GO:0004721">
    <property type="term" value="F:phosphoprotein phosphatase activity"/>
    <property type="evidence" value="ECO:0007669"/>
    <property type="project" value="TreeGrafter"/>
</dbReference>
<keyword evidence="7" id="KW-0902">Two-component regulatory system</keyword>
<keyword evidence="14" id="KW-1185">Reference proteome</keyword>
<evidence type="ECO:0000313" key="12">
    <source>
        <dbReference type="EMBL" id="ASB41115.1"/>
    </source>
</evidence>
<dbReference type="CDD" id="cd00082">
    <property type="entry name" value="HisKA"/>
    <property type="match status" value="1"/>
</dbReference>
<evidence type="ECO:0000256" key="1">
    <source>
        <dbReference type="ARBA" id="ARBA00000085"/>
    </source>
</evidence>
<comment type="subcellular location">
    <subcellularLocation>
        <location evidence="2">Membrane</location>
    </subcellularLocation>
</comment>
<dbReference type="EMBL" id="CP021422">
    <property type="protein sequence ID" value="ASB41115.1"/>
    <property type="molecule type" value="Genomic_DNA"/>
</dbReference>
<dbReference type="GO" id="GO:0016036">
    <property type="term" value="P:cellular response to phosphate starvation"/>
    <property type="evidence" value="ECO:0007669"/>
    <property type="project" value="TreeGrafter"/>
</dbReference>
<evidence type="ECO:0000256" key="8">
    <source>
        <dbReference type="SAM" id="Coils"/>
    </source>
</evidence>
<feature type="domain" description="HAMP" evidence="11">
    <location>
        <begin position="161"/>
        <end position="213"/>
    </location>
</feature>
<dbReference type="InterPro" id="IPR003660">
    <property type="entry name" value="HAMP_dom"/>
</dbReference>
<dbReference type="InterPro" id="IPR036890">
    <property type="entry name" value="HATPase_C_sf"/>
</dbReference>
<dbReference type="Pfam" id="PF00672">
    <property type="entry name" value="HAMP"/>
    <property type="match status" value="1"/>
</dbReference>
<dbReference type="InterPro" id="IPR005467">
    <property type="entry name" value="His_kinase_dom"/>
</dbReference>
<evidence type="ECO:0000259" key="10">
    <source>
        <dbReference type="PROSITE" id="PS50109"/>
    </source>
</evidence>
<dbReference type="PRINTS" id="PR00344">
    <property type="entry name" value="BCTRLSENSOR"/>
</dbReference>
<proteinExistence type="predicted"/>
<dbReference type="InterPro" id="IPR050351">
    <property type="entry name" value="BphY/WalK/GraS-like"/>
</dbReference>
<feature type="coiled-coil region" evidence="8">
    <location>
        <begin position="205"/>
        <end position="232"/>
    </location>
</feature>
<accession>A0A1Z2XRQ8</accession>
<dbReference type="AlphaFoldDB" id="A0A1Z2XRQ8"/>
<dbReference type="EMBL" id="CP065321">
    <property type="protein sequence ID" value="QQR30388.1"/>
    <property type="molecule type" value="Genomic_DNA"/>
</dbReference>
<dbReference type="PANTHER" id="PTHR45453:SF3">
    <property type="entry name" value="HISTIDINE KINASE"/>
    <property type="match status" value="1"/>
</dbReference>